<protein>
    <recommendedName>
        <fullName evidence="3">PRTRC system protein C</fullName>
    </recommendedName>
</protein>
<comment type="caution">
    <text evidence="1">The sequence shown here is derived from an EMBL/GenBank/DDBJ whole genome shotgun (WGS) entry which is preliminary data.</text>
</comment>
<dbReference type="AlphaFoldDB" id="A0A918F7T1"/>
<reference evidence="1" key="1">
    <citation type="journal article" date="2014" name="Int. J. Syst. Evol. Microbiol.">
        <title>Complete genome sequence of Corynebacterium casei LMG S-19264T (=DSM 44701T), isolated from a smear-ripened cheese.</title>
        <authorList>
            <consortium name="US DOE Joint Genome Institute (JGI-PGF)"/>
            <person name="Walter F."/>
            <person name="Albersmeier A."/>
            <person name="Kalinowski J."/>
            <person name="Ruckert C."/>
        </authorList>
    </citation>
    <scope>NUCLEOTIDE SEQUENCE</scope>
    <source>
        <strain evidence="1">JCM 31311</strain>
    </source>
</reference>
<dbReference type="RefSeq" id="WP_189091130.1">
    <property type="nucleotide sequence ID" value="NZ_BMQL01000015.1"/>
</dbReference>
<reference evidence="1" key="2">
    <citation type="submission" date="2020-09" db="EMBL/GenBank/DDBJ databases">
        <authorList>
            <person name="Sun Q."/>
            <person name="Ohkuma M."/>
        </authorList>
    </citation>
    <scope>NUCLEOTIDE SEQUENCE</scope>
    <source>
        <strain evidence="1">JCM 31311</strain>
    </source>
</reference>
<dbReference type="Pfam" id="PF14454">
    <property type="entry name" value="Prok_Ub"/>
    <property type="match status" value="1"/>
</dbReference>
<evidence type="ECO:0008006" key="3">
    <source>
        <dbReference type="Google" id="ProtNLM"/>
    </source>
</evidence>
<dbReference type="InterPro" id="IPR032866">
    <property type="entry name" value="Prok_Ub"/>
</dbReference>
<evidence type="ECO:0000313" key="2">
    <source>
        <dbReference type="Proteomes" id="UP000603865"/>
    </source>
</evidence>
<accession>A0A918F7T1</accession>
<gene>
    <name evidence="1" type="ORF">GCM10008957_27960</name>
</gene>
<sequence length="73" mass="8260">MTQTPQAQVMKRVFKFDGKVLEDPNPKMTPEQVKQFYSQTYPELLTAGIGSPVEDLKAGTFTIELIKHYGRKG</sequence>
<name>A0A918F7T1_9DEIO</name>
<dbReference type="Proteomes" id="UP000603865">
    <property type="component" value="Unassembled WGS sequence"/>
</dbReference>
<dbReference type="EMBL" id="BMQL01000015">
    <property type="protein sequence ID" value="GGR13411.1"/>
    <property type="molecule type" value="Genomic_DNA"/>
</dbReference>
<proteinExistence type="predicted"/>
<dbReference type="NCBIfam" id="TIGR03738">
    <property type="entry name" value="PRTRC_C"/>
    <property type="match status" value="1"/>
</dbReference>
<keyword evidence="2" id="KW-1185">Reference proteome</keyword>
<dbReference type="InterPro" id="IPR022289">
    <property type="entry name" value="PRTRC_protein-C"/>
</dbReference>
<evidence type="ECO:0000313" key="1">
    <source>
        <dbReference type="EMBL" id="GGR13411.1"/>
    </source>
</evidence>
<organism evidence="1 2">
    <name type="scientific">Deinococcus ruber</name>
    <dbReference type="NCBI Taxonomy" id="1848197"/>
    <lineage>
        <taxon>Bacteria</taxon>
        <taxon>Thermotogati</taxon>
        <taxon>Deinococcota</taxon>
        <taxon>Deinococci</taxon>
        <taxon>Deinococcales</taxon>
        <taxon>Deinococcaceae</taxon>
        <taxon>Deinococcus</taxon>
    </lineage>
</organism>